<organism evidence="3">
    <name type="scientific">Schizophyllum commune (strain H4-8 / FGSC 9210)</name>
    <name type="common">Split gill fungus</name>
    <dbReference type="NCBI Taxonomy" id="578458"/>
    <lineage>
        <taxon>Eukaryota</taxon>
        <taxon>Fungi</taxon>
        <taxon>Dikarya</taxon>
        <taxon>Basidiomycota</taxon>
        <taxon>Agaricomycotina</taxon>
        <taxon>Agaricomycetes</taxon>
        <taxon>Agaricomycetidae</taxon>
        <taxon>Agaricales</taxon>
        <taxon>Schizophyllaceae</taxon>
        <taxon>Schizophyllum</taxon>
    </lineage>
</organism>
<dbReference type="Proteomes" id="UP000007431">
    <property type="component" value="Unassembled WGS sequence"/>
</dbReference>
<name>D8PXP6_SCHCM</name>
<reference evidence="2 3" key="1">
    <citation type="journal article" date="2010" name="Nat. Biotechnol.">
        <title>Genome sequence of the model mushroom Schizophyllum commune.</title>
        <authorList>
            <person name="Ohm R.A."/>
            <person name="de Jong J.F."/>
            <person name="Lugones L.G."/>
            <person name="Aerts A."/>
            <person name="Kothe E."/>
            <person name="Stajich J.E."/>
            <person name="de Vries R.P."/>
            <person name="Record E."/>
            <person name="Levasseur A."/>
            <person name="Baker S.E."/>
            <person name="Bartholomew K.A."/>
            <person name="Coutinho P.M."/>
            <person name="Erdmann S."/>
            <person name="Fowler T.J."/>
            <person name="Gathman A.C."/>
            <person name="Lombard V."/>
            <person name="Henrissat B."/>
            <person name="Knabe N."/>
            <person name="Kuees U."/>
            <person name="Lilly W.W."/>
            <person name="Lindquist E."/>
            <person name="Lucas S."/>
            <person name="Magnuson J.K."/>
            <person name="Piumi F."/>
            <person name="Raudaskoski M."/>
            <person name="Salamov A."/>
            <person name="Schmutz J."/>
            <person name="Schwarze F.W.M.R."/>
            <person name="vanKuyk P.A."/>
            <person name="Horton J.S."/>
            <person name="Grigoriev I.V."/>
            <person name="Woesten H.A.B."/>
        </authorList>
    </citation>
    <scope>NUCLEOTIDE SEQUENCE [LARGE SCALE GENOMIC DNA]</scope>
    <source>
        <strain evidence="3">H4-8 / FGSC 9210</strain>
    </source>
</reference>
<evidence type="ECO:0000313" key="3">
    <source>
        <dbReference type="Proteomes" id="UP000007431"/>
    </source>
</evidence>
<evidence type="ECO:0000256" key="1">
    <source>
        <dbReference type="SAM" id="MobiDB-lite"/>
    </source>
</evidence>
<dbReference type="AlphaFoldDB" id="D8PXP6"/>
<dbReference type="HOGENOM" id="CLU_031653_0_0_1"/>
<feature type="region of interest" description="Disordered" evidence="1">
    <location>
        <begin position="1"/>
        <end position="29"/>
    </location>
</feature>
<evidence type="ECO:0000313" key="2">
    <source>
        <dbReference type="EMBL" id="EFI99710.1"/>
    </source>
</evidence>
<gene>
    <name evidence="2" type="ORF">SCHCODRAFT_107250</name>
</gene>
<feature type="compositionally biased region" description="Basic residues" evidence="1">
    <location>
        <begin position="1"/>
        <end position="12"/>
    </location>
</feature>
<dbReference type="RefSeq" id="XP_003034613.1">
    <property type="nucleotide sequence ID" value="XM_003034567.1"/>
</dbReference>
<keyword evidence="3" id="KW-1185">Reference proteome</keyword>
<dbReference type="VEuPathDB" id="FungiDB:SCHCODRAFT_02616413"/>
<dbReference type="KEGG" id="scm:SCHCO_02616413"/>
<protein>
    <submittedName>
        <fullName evidence="2">Uncharacterized protein</fullName>
    </submittedName>
</protein>
<feature type="non-terminal residue" evidence="2">
    <location>
        <position position="604"/>
    </location>
</feature>
<accession>D8PXP6</accession>
<dbReference type="OMA" id="MCNDEKS"/>
<proteinExistence type="predicted"/>
<sequence length="604" mass="67588">MVKWPFKNRRSQRHDQASPAHSGGAYSYQDAAGGYESQYPSDYVWAPYPGWPGPPYPGAQTSPATFQATPMGYSAYAASPTVHTPSTITGLPYPVQGAYVDSQKWRDTSVPAPENAPYLEYTGPDKPTPEDLRRALFIARFSPPPSHWRALIPLDPVPNADGLYAPPIKRLPVELLSYIFTRSMDGEVDSLFHAYFAGCSTPLVIASVCRLWRHIALDLPFLWQRFAMRPCQGRGHYRIARLYMERSKGLGIYVHYAEDSRRGAYPREVCPCALDLIIQNIGQVKALDLLEVSPSTLARLSRVPIGAASSMVQFSITTREKNTSWEVARALSSLYLTTTIREIQWGLRTFPEEIHWSCITSFRLWACKIDPFTLLRILVSAPGLRLIDVKLSSTSSGDGTSIPFGAVVHHRAMGNLLIECDGPLDALMQALDLPHLRRLRLRRRSPSLKEYPSNGWPFANLEVFHAFLGRLRDGLEYFMLIPGGAGFDETALLRVISMPQMERLKMLDVSDLGGGVSSAIFAKLTPRRTDHTPLLPHIEHLGLCDCIAVDGAISRMLEGRHKYGYPLRYVSLRYPYGDQTAHRTDLATIESLRKVGWQIIWGAC</sequence>
<dbReference type="GeneID" id="9586580"/>
<dbReference type="EMBL" id="GL377304">
    <property type="protein sequence ID" value="EFI99710.1"/>
    <property type="molecule type" value="Genomic_DNA"/>
</dbReference>
<dbReference type="InParanoid" id="D8PXP6"/>
<dbReference type="OrthoDB" id="3056922at2759"/>